<reference evidence="6" key="1">
    <citation type="submission" date="2023-03" db="EMBL/GenBank/DDBJ databases">
        <title>Andean soil-derived lignocellulolytic bacterial consortium as a source of novel taxa and putative plastic-active enzymes.</title>
        <authorList>
            <person name="Diaz-Garcia L."/>
            <person name="Chuvochina M."/>
            <person name="Feuerriegel G."/>
            <person name="Bunk B."/>
            <person name="Sproer C."/>
            <person name="Streit W.R."/>
            <person name="Rodriguez L.M."/>
            <person name="Overmann J."/>
            <person name="Jimenez D.J."/>
        </authorList>
    </citation>
    <scope>NUCLEOTIDE SEQUENCE</scope>
    <source>
        <strain evidence="6">MAG 4610</strain>
    </source>
</reference>
<accession>A0AAJ5W591</accession>
<dbReference type="CDD" id="cd02440">
    <property type="entry name" value="AdoMet_MTases"/>
    <property type="match status" value="1"/>
</dbReference>
<dbReference type="GO" id="GO:0004791">
    <property type="term" value="F:thioredoxin-disulfide reductase (NADPH) activity"/>
    <property type="evidence" value="ECO:0007669"/>
    <property type="project" value="UniProtKB-EC"/>
</dbReference>
<evidence type="ECO:0000259" key="5">
    <source>
        <dbReference type="Pfam" id="PF13649"/>
    </source>
</evidence>
<evidence type="ECO:0000256" key="2">
    <source>
        <dbReference type="ARBA" id="ARBA00023002"/>
    </source>
</evidence>
<dbReference type="Pfam" id="PF13649">
    <property type="entry name" value="Methyltransf_25"/>
    <property type="match status" value="1"/>
</dbReference>
<dbReference type="Proteomes" id="UP001213972">
    <property type="component" value="Chromosome"/>
</dbReference>
<dbReference type="Pfam" id="PF07992">
    <property type="entry name" value="Pyr_redox_2"/>
    <property type="match status" value="1"/>
</dbReference>
<dbReference type="InterPro" id="IPR050097">
    <property type="entry name" value="Ferredoxin-NADP_redctase_2"/>
</dbReference>
<dbReference type="InterPro" id="IPR023753">
    <property type="entry name" value="FAD/NAD-binding_dom"/>
</dbReference>
<evidence type="ECO:0000256" key="3">
    <source>
        <dbReference type="ARBA" id="ARBA00048132"/>
    </source>
</evidence>
<evidence type="ECO:0000259" key="4">
    <source>
        <dbReference type="Pfam" id="PF07992"/>
    </source>
</evidence>
<dbReference type="EMBL" id="CP119321">
    <property type="protein sequence ID" value="WEK15046.1"/>
    <property type="molecule type" value="Genomic_DNA"/>
</dbReference>
<dbReference type="InterPro" id="IPR036188">
    <property type="entry name" value="FAD/NAD-bd_sf"/>
</dbReference>
<dbReference type="PRINTS" id="PR00368">
    <property type="entry name" value="FADPNR"/>
</dbReference>
<organism evidence="6 7">
    <name type="scientific">Candidatus Microbacterium phytovorans</name>
    <dbReference type="NCBI Taxonomy" id="3121374"/>
    <lineage>
        <taxon>Bacteria</taxon>
        <taxon>Bacillati</taxon>
        <taxon>Actinomycetota</taxon>
        <taxon>Actinomycetes</taxon>
        <taxon>Micrococcales</taxon>
        <taxon>Microbacteriaceae</taxon>
        <taxon>Microbacterium</taxon>
    </lineage>
</organism>
<sequence>MRMNNDHEWDAVVIGGGAAGLSAALMLGRARRRVLVIDGGAPRNRFAAHMHGVLGHDGLDPADLLARGRAELATYGVAVETGEVAEVAEGAEGGDGLRVLRADGAVERTRAVVIATGIRDVLPDIDGLRDFWGTSVLHCPYCHGWEVADRRLAVVATSPASLHQIELVRQWSDDVTAFTADLGPVAPEVSARLAARGIRVVAERATAVSVRGGALAGLVTADGVTHPADAVFVGPVPEVPLEFVAGLALARADQPGSPLAVDALGATSHPRVWAAGNVTAPFGNVPLSMGAGSMAGAAVNAALVADDAARAVRERRATRNAHWEERYAENTRFWSGRVNATTAAVVGGLPARGTALEVGCGEGADAVWLAEQGWEVTAVDVSASAIERARTAAAERGVADRVRFVVADAVDALPDGPFDLVVSSFLHSWEGDFPRIGILRDAASRVAPGGRMLAVSHAAPPPWSTHAEHERPILLSPAEELAQLQLDEGWSAERVEIVPRETAAPDGSPAHLDDGVLLLRRG</sequence>
<gene>
    <name evidence="6" type="ORF">P0Y48_09155</name>
</gene>
<comment type="catalytic activity">
    <reaction evidence="3">
        <text>[thioredoxin]-dithiol + NADP(+) = [thioredoxin]-disulfide + NADPH + H(+)</text>
        <dbReference type="Rhea" id="RHEA:20345"/>
        <dbReference type="Rhea" id="RHEA-COMP:10698"/>
        <dbReference type="Rhea" id="RHEA-COMP:10700"/>
        <dbReference type="ChEBI" id="CHEBI:15378"/>
        <dbReference type="ChEBI" id="CHEBI:29950"/>
        <dbReference type="ChEBI" id="CHEBI:50058"/>
        <dbReference type="ChEBI" id="CHEBI:57783"/>
        <dbReference type="ChEBI" id="CHEBI:58349"/>
        <dbReference type="EC" id="1.8.1.9"/>
    </reaction>
</comment>
<keyword evidence="2" id="KW-0560">Oxidoreductase</keyword>
<dbReference type="SUPFAM" id="SSF51905">
    <property type="entry name" value="FAD/NAD(P)-binding domain"/>
    <property type="match status" value="1"/>
</dbReference>
<protein>
    <submittedName>
        <fullName evidence="6">NAD(P)/FAD-dependent oxidoreductase</fullName>
    </submittedName>
</protein>
<name>A0AAJ5W591_9MICO</name>
<evidence type="ECO:0000313" key="7">
    <source>
        <dbReference type="Proteomes" id="UP001213972"/>
    </source>
</evidence>
<feature type="domain" description="Methyltransferase" evidence="5">
    <location>
        <begin position="356"/>
        <end position="450"/>
    </location>
</feature>
<dbReference type="PANTHER" id="PTHR48105">
    <property type="entry name" value="THIOREDOXIN REDUCTASE 1-RELATED-RELATED"/>
    <property type="match status" value="1"/>
</dbReference>
<dbReference type="AlphaFoldDB" id="A0AAJ5W591"/>
<dbReference type="Gene3D" id="3.50.50.60">
    <property type="entry name" value="FAD/NAD(P)-binding domain"/>
    <property type="match status" value="2"/>
</dbReference>
<proteinExistence type="predicted"/>
<dbReference type="PRINTS" id="PR00469">
    <property type="entry name" value="PNDRDTASEII"/>
</dbReference>
<evidence type="ECO:0000256" key="1">
    <source>
        <dbReference type="ARBA" id="ARBA00022630"/>
    </source>
</evidence>
<feature type="domain" description="FAD/NAD(P)-binding" evidence="4">
    <location>
        <begin position="10"/>
        <end position="283"/>
    </location>
</feature>
<dbReference type="SUPFAM" id="SSF53335">
    <property type="entry name" value="S-adenosyl-L-methionine-dependent methyltransferases"/>
    <property type="match status" value="1"/>
</dbReference>
<dbReference type="Gene3D" id="3.40.50.150">
    <property type="entry name" value="Vaccinia Virus protein VP39"/>
    <property type="match status" value="1"/>
</dbReference>
<dbReference type="InterPro" id="IPR029063">
    <property type="entry name" value="SAM-dependent_MTases_sf"/>
</dbReference>
<dbReference type="InterPro" id="IPR041698">
    <property type="entry name" value="Methyltransf_25"/>
</dbReference>
<evidence type="ECO:0000313" key="6">
    <source>
        <dbReference type="EMBL" id="WEK15046.1"/>
    </source>
</evidence>
<keyword evidence="1" id="KW-0285">Flavoprotein</keyword>